<dbReference type="EMBL" id="VWRR01000002">
    <property type="protein sequence ID" value="KAF6004722.1"/>
    <property type="molecule type" value="Genomic_DNA"/>
</dbReference>
<dbReference type="InterPro" id="IPR000719">
    <property type="entry name" value="Prot_kinase_dom"/>
</dbReference>
<evidence type="ECO:0000313" key="9">
    <source>
        <dbReference type="EMBL" id="KAF6004722.1"/>
    </source>
</evidence>
<keyword evidence="3 6" id="KW-0547">Nucleotide-binding</keyword>
<evidence type="ECO:0000256" key="7">
    <source>
        <dbReference type="SAM" id="MobiDB-lite"/>
    </source>
</evidence>
<keyword evidence="10" id="KW-1185">Reference proteome</keyword>
<dbReference type="AlphaFoldDB" id="A0A7J7INL1"/>
<dbReference type="Gene3D" id="1.10.510.10">
    <property type="entry name" value="Transferase(Phosphotransferase) domain 1"/>
    <property type="match status" value="1"/>
</dbReference>
<comment type="caution">
    <text evidence="9">The sequence shown here is derived from an EMBL/GenBank/DDBJ whole genome shotgun (WGS) entry which is preliminary data.</text>
</comment>
<evidence type="ECO:0000256" key="5">
    <source>
        <dbReference type="ARBA" id="ARBA00022840"/>
    </source>
</evidence>
<dbReference type="FunFam" id="1.10.510.10:FF:000624">
    <property type="entry name" value="Mitogen-activated protein kinase"/>
    <property type="match status" value="1"/>
</dbReference>
<evidence type="ECO:0000256" key="1">
    <source>
        <dbReference type="ARBA" id="ARBA00022527"/>
    </source>
</evidence>
<dbReference type="InterPro" id="IPR008271">
    <property type="entry name" value="Ser/Thr_kinase_AS"/>
</dbReference>
<keyword evidence="4" id="KW-0418">Kinase</keyword>
<keyword evidence="5 6" id="KW-0067">ATP-binding</keyword>
<dbReference type="PANTHER" id="PTHR24055">
    <property type="entry name" value="MITOGEN-ACTIVATED PROTEIN KINASE"/>
    <property type="match status" value="1"/>
</dbReference>
<dbReference type="InterPro" id="IPR050117">
    <property type="entry name" value="MAPK"/>
</dbReference>
<dbReference type="SMART" id="SM00220">
    <property type="entry name" value="S_TKc"/>
    <property type="match status" value="1"/>
</dbReference>
<dbReference type="GO" id="GO:0005524">
    <property type="term" value="F:ATP binding"/>
    <property type="evidence" value="ECO:0007669"/>
    <property type="project" value="UniProtKB-UniRule"/>
</dbReference>
<evidence type="ECO:0000256" key="4">
    <source>
        <dbReference type="ARBA" id="ARBA00022777"/>
    </source>
</evidence>
<evidence type="ECO:0000256" key="2">
    <source>
        <dbReference type="ARBA" id="ARBA00022679"/>
    </source>
</evidence>
<feature type="domain" description="Protein kinase" evidence="8">
    <location>
        <begin position="35"/>
        <end position="339"/>
    </location>
</feature>
<organism evidence="9 10">
    <name type="scientific">Cyanidiococcus yangmingshanensis</name>
    <dbReference type="NCBI Taxonomy" id="2690220"/>
    <lineage>
        <taxon>Eukaryota</taxon>
        <taxon>Rhodophyta</taxon>
        <taxon>Bangiophyceae</taxon>
        <taxon>Cyanidiales</taxon>
        <taxon>Cyanidiaceae</taxon>
        <taxon>Cyanidiococcus</taxon>
    </lineage>
</organism>
<dbReference type="OrthoDB" id="192887at2759"/>
<dbReference type="SUPFAM" id="SSF56112">
    <property type="entry name" value="Protein kinase-like (PK-like)"/>
    <property type="match status" value="1"/>
</dbReference>
<feature type="region of interest" description="Disordered" evidence="7">
    <location>
        <begin position="1"/>
        <end position="20"/>
    </location>
</feature>
<keyword evidence="1" id="KW-0723">Serine/threonine-protein kinase</keyword>
<proteinExistence type="predicted"/>
<dbReference type="Proteomes" id="UP000530660">
    <property type="component" value="Unassembled WGS sequence"/>
</dbReference>
<accession>A0A7J7INL1</accession>
<protein>
    <recommendedName>
        <fullName evidence="8">Protein kinase domain-containing protein</fullName>
    </recommendedName>
</protein>
<dbReference type="InterPro" id="IPR011009">
    <property type="entry name" value="Kinase-like_dom_sf"/>
</dbReference>
<reference evidence="9 10" key="1">
    <citation type="journal article" date="2020" name="J. Phycol.">
        <title>Comparative genome analysis reveals Cyanidiococcus gen. nov., a new extremophilic red algal genus sister to Cyanidioschyzon (Cyanidioschyzonaceae, Rhodophyta).</title>
        <authorList>
            <person name="Liu S.-L."/>
            <person name="Chiang Y.-R."/>
            <person name="Yoon H.S."/>
            <person name="Fu H.-Y."/>
        </authorList>
    </citation>
    <scope>NUCLEOTIDE SEQUENCE [LARGE SCALE GENOMIC DNA]</scope>
    <source>
        <strain evidence="9 10">THAL066</strain>
    </source>
</reference>
<evidence type="ECO:0000259" key="8">
    <source>
        <dbReference type="PROSITE" id="PS50011"/>
    </source>
</evidence>
<feature type="binding site" evidence="6">
    <location>
        <position position="64"/>
    </location>
    <ligand>
        <name>ATP</name>
        <dbReference type="ChEBI" id="CHEBI:30616"/>
    </ligand>
</feature>
<sequence>MERPGPQQNVARSGAMGGSAAGASVAMPGIPSRRYILECLVGRGAYGEVYRARDTYSDRDVAVKHIRNVFECPPEAVRVLRELKLLRLLRGHSNIVQILDVLSPAETSRFEDVFIILEYLPATLRRAMAILSSQPRITPAYKNRLVKKLVYDLLCGLRYMHAAHIYHRDLKPDNLLVMNKPDTVRLCICDFGLARAAQIVQSESFVFWTGYVETRWYRAPELLLCHYTQYSTAIDIWSAGCIFAEMLSGGKPLFAGKDGLQQLDLITQLLGKPDPKTIQEFRSPQVREYLRRLPDRTPMNLGDLFPGAEPLAIDLLRRMLHMDPSGRLTAAEAAAHPYFDDVDGGRIAAEAPPVCDPKDFGFERALLGAESLRDLFRMEIRMHYHPEMFPCLSERCHNEGEERMETSTESIASQCRSYRNGHYEWPTEMDSALEQTQAKRIGLELRAFRSLPKEKILQTASRVVQENKMEDEMSACVRTMSQRGSQRVGLVAHDLRFEDRSRANCSDGTWNLSKPHD</sequence>
<dbReference type="GO" id="GO:0004674">
    <property type="term" value="F:protein serine/threonine kinase activity"/>
    <property type="evidence" value="ECO:0007669"/>
    <property type="project" value="UniProtKB-KW"/>
</dbReference>
<dbReference type="Pfam" id="PF00069">
    <property type="entry name" value="Pkinase"/>
    <property type="match status" value="1"/>
</dbReference>
<dbReference type="Gene3D" id="3.30.200.20">
    <property type="entry name" value="Phosphorylase Kinase, domain 1"/>
    <property type="match status" value="1"/>
</dbReference>
<dbReference type="InterPro" id="IPR017441">
    <property type="entry name" value="Protein_kinase_ATP_BS"/>
</dbReference>
<evidence type="ECO:0000256" key="6">
    <source>
        <dbReference type="PROSITE-ProRule" id="PRU10141"/>
    </source>
</evidence>
<name>A0A7J7INL1_9RHOD</name>
<dbReference type="PROSITE" id="PS50011">
    <property type="entry name" value="PROTEIN_KINASE_DOM"/>
    <property type="match status" value="1"/>
</dbReference>
<dbReference type="PROSITE" id="PS00108">
    <property type="entry name" value="PROTEIN_KINASE_ST"/>
    <property type="match status" value="1"/>
</dbReference>
<evidence type="ECO:0000313" key="10">
    <source>
        <dbReference type="Proteomes" id="UP000530660"/>
    </source>
</evidence>
<keyword evidence="2" id="KW-0808">Transferase</keyword>
<gene>
    <name evidence="9" type="ORF">F1559_000440</name>
</gene>
<evidence type="ECO:0000256" key="3">
    <source>
        <dbReference type="ARBA" id="ARBA00022741"/>
    </source>
</evidence>
<dbReference type="PROSITE" id="PS00107">
    <property type="entry name" value="PROTEIN_KINASE_ATP"/>
    <property type="match status" value="1"/>
</dbReference>